<protein>
    <submittedName>
        <fullName evidence="1">Uncharacterized protein</fullName>
    </submittedName>
</protein>
<dbReference type="Proteomes" id="UP000029067">
    <property type="component" value="Unassembled WGS sequence"/>
</dbReference>
<accession>A0A087B4W4</accession>
<dbReference type="eggNOG" id="ENOG5032K3V">
    <property type="taxonomic scope" value="Bacteria"/>
</dbReference>
<sequence length="277" mass="31208">MHWDADACAWGSQQRMQVAALVEATPLVEGEIRRLFPDPGQAERMIEYIKPRITEKIVGREIVSHSANWNKHNLWDPTLNTSVCGWVRRLTVAMAKANPRRILHGHTLPASTWESEDGYNPVFDDANSENVLIGHPLCGIFDEHPGLRVPRPVGGPGPKWWRRLQHKGDAGVVRDSMRAAGMWDTSLDVLDPLPACALVCAPLPSVRASLLPRLYEPGSVWEQLAIEYWPTQTTGRPGAQRLRQLRQLVEHTAQTDQVFEWDVWVRLGTMTARLLAD</sequence>
<gene>
    <name evidence="1" type="ORF">BCUN_0566</name>
</gene>
<evidence type="ECO:0000313" key="1">
    <source>
        <dbReference type="EMBL" id="KFI66064.1"/>
    </source>
</evidence>
<proteinExistence type="predicted"/>
<dbReference type="STRING" id="1688.BCUN_0566"/>
<name>A0A087B4W4_9BIFI</name>
<keyword evidence="2" id="KW-1185">Reference proteome</keyword>
<evidence type="ECO:0000313" key="2">
    <source>
        <dbReference type="Proteomes" id="UP000029067"/>
    </source>
</evidence>
<comment type="caution">
    <text evidence="1">The sequence shown here is derived from an EMBL/GenBank/DDBJ whole genome shotgun (WGS) entry which is preliminary data.</text>
</comment>
<reference evidence="1 2" key="1">
    <citation type="submission" date="2014-03" db="EMBL/GenBank/DDBJ databases">
        <title>Genomics of Bifidobacteria.</title>
        <authorList>
            <person name="Ventura M."/>
            <person name="Milani C."/>
            <person name="Lugli G.A."/>
        </authorList>
    </citation>
    <scope>NUCLEOTIDE SEQUENCE [LARGE SCALE GENOMIC DNA]</scope>
    <source>
        <strain evidence="1 2">LMG 10738</strain>
    </source>
</reference>
<dbReference type="AlphaFoldDB" id="A0A087B4W4"/>
<organism evidence="1 2">
    <name type="scientific">Bifidobacterium cuniculi</name>
    <dbReference type="NCBI Taxonomy" id="1688"/>
    <lineage>
        <taxon>Bacteria</taxon>
        <taxon>Bacillati</taxon>
        <taxon>Actinomycetota</taxon>
        <taxon>Actinomycetes</taxon>
        <taxon>Bifidobacteriales</taxon>
        <taxon>Bifidobacteriaceae</taxon>
        <taxon>Bifidobacterium</taxon>
    </lineage>
</organism>
<dbReference type="EMBL" id="JGYV01000001">
    <property type="protein sequence ID" value="KFI66064.1"/>
    <property type="molecule type" value="Genomic_DNA"/>
</dbReference>